<keyword evidence="3" id="KW-1185">Reference proteome</keyword>
<gene>
    <name evidence="2" type="ORF">SAMN02745121_05751</name>
</gene>
<sequence>MHPLFPGMPANRHSLSPTTLGRPEAPAFGVWDAGPTPPDADTTAIIDRT</sequence>
<dbReference type="Proteomes" id="UP000199400">
    <property type="component" value="Unassembled WGS sequence"/>
</dbReference>
<dbReference type="AlphaFoldDB" id="A0A1I2DU19"/>
<evidence type="ECO:0000313" key="2">
    <source>
        <dbReference type="EMBL" id="SFE83731.1"/>
    </source>
</evidence>
<reference evidence="3" key="1">
    <citation type="submission" date="2016-10" db="EMBL/GenBank/DDBJ databases">
        <authorList>
            <person name="Varghese N."/>
            <person name="Submissions S."/>
        </authorList>
    </citation>
    <scope>NUCLEOTIDE SEQUENCE [LARGE SCALE GENOMIC DNA]</scope>
    <source>
        <strain evidence="3">ATCC 25963</strain>
    </source>
</reference>
<proteinExistence type="predicted"/>
<evidence type="ECO:0000313" key="3">
    <source>
        <dbReference type="Proteomes" id="UP000199400"/>
    </source>
</evidence>
<evidence type="ECO:0000256" key="1">
    <source>
        <dbReference type="SAM" id="MobiDB-lite"/>
    </source>
</evidence>
<feature type="region of interest" description="Disordered" evidence="1">
    <location>
        <begin position="1"/>
        <end position="49"/>
    </location>
</feature>
<dbReference type="EMBL" id="FOMX01000020">
    <property type="protein sequence ID" value="SFE83731.1"/>
    <property type="molecule type" value="Genomic_DNA"/>
</dbReference>
<accession>A0A1I2DU19</accession>
<name>A0A1I2DU19_9BACT</name>
<organism evidence="2 3">
    <name type="scientific">Nannocystis exedens</name>
    <dbReference type="NCBI Taxonomy" id="54"/>
    <lineage>
        <taxon>Bacteria</taxon>
        <taxon>Pseudomonadati</taxon>
        <taxon>Myxococcota</taxon>
        <taxon>Polyangia</taxon>
        <taxon>Nannocystales</taxon>
        <taxon>Nannocystaceae</taxon>
        <taxon>Nannocystis</taxon>
    </lineage>
</organism>
<protein>
    <submittedName>
        <fullName evidence="2">Uncharacterized protein</fullName>
    </submittedName>
</protein>